<dbReference type="Pfam" id="PF19086">
    <property type="entry name" value="Terpene_syn_C_2"/>
    <property type="match status" value="1"/>
</dbReference>
<dbReference type="PANTHER" id="PTHR35201">
    <property type="entry name" value="TERPENE SYNTHASE"/>
    <property type="match status" value="1"/>
</dbReference>
<protein>
    <recommendedName>
        <fullName evidence="1">Terpene synthase</fullName>
        <ecNumber evidence="1">4.2.3.-</ecNumber>
    </recommendedName>
</protein>
<dbReference type="SUPFAM" id="SSF48576">
    <property type="entry name" value="Terpenoid synthases"/>
    <property type="match status" value="1"/>
</dbReference>
<sequence>MTQTQSGAATTALCEAYGIALPYITMSSYLFPTASLERLQAIDLLNAILFYIDDSYDRNQHRVPIHLPSPATYAHCVGLFVDGMLPTDGHHLYPIWYEAYRQFRDLSTRDYRQRLAESLITHLQATQIPNRTFLQTTTTTDMYIATRLHDSGMYPTMILIEFALGQSVSRAVYTHPAMQRATELTALIGALLNDLFSYEKEVLHLDSRFNLVRILMDAEQLSFEQAVHRAVTMINQWIAKFETLAQPSVWFQGVQHAQANQYINALRQQIAAAWHWQLATNRYRSPNSPFPMLRNMLIDP</sequence>
<comment type="caution">
    <text evidence="2">The sequence shown here is derived from an EMBL/GenBank/DDBJ whole genome shotgun (WGS) entry which is preliminary data.</text>
</comment>
<gene>
    <name evidence="2" type="ORF">Hgul01_05401</name>
</gene>
<evidence type="ECO:0000313" key="2">
    <source>
        <dbReference type="EMBL" id="GAA5531576.1"/>
    </source>
</evidence>
<keyword evidence="1" id="KW-0456">Lyase</keyword>
<dbReference type="EC" id="4.2.3.-" evidence="1"/>
<dbReference type="RefSeq" id="WP_345725127.1">
    <property type="nucleotide sequence ID" value="NZ_BAABRU010000066.1"/>
</dbReference>
<dbReference type="InterPro" id="IPR034686">
    <property type="entry name" value="Terpene_cyclase-like_2"/>
</dbReference>
<dbReference type="SFLD" id="SFLDG01020">
    <property type="entry name" value="Terpene_Cyclase_Like_2"/>
    <property type="match status" value="1"/>
</dbReference>
<name>A0ABP9X9N5_9CHLR</name>
<dbReference type="Proteomes" id="UP001428290">
    <property type="component" value="Unassembled WGS sequence"/>
</dbReference>
<dbReference type="PANTHER" id="PTHR35201:SF4">
    <property type="entry name" value="BETA-PINACENE SYNTHASE-RELATED"/>
    <property type="match status" value="1"/>
</dbReference>
<dbReference type="SFLD" id="SFLDS00005">
    <property type="entry name" value="Isoprenoid_Synthase_Type_I"/>
    <property type="match status" value="1"/>
</dbReference>
<evidence type="ECO:0000313" key="3">
    <source>
        <dbReference type="Proteomes" id="UP001428290"/>
    </source>
</evidence>
<keyword evidence="1" id="KW-0460">Magnesium</keyword>
<evidence type="ECO:0000256" key="1">
    <source>
        <dbReference type="RuleBase" id="RU366034"/>
    </source>
</evidence>
<comment type="similarity">
    <text evidence="1">Belongs to the terpene synthase family.</text>
</comment>
<keyword evidence="1" id="KW-0479">Metal-binding</keyword>
<reference evidence="2 3" key="1">
    <citation type="submission" date="2024-02" db="EMBL/GenBank/DDBJ databases">
        <title>Herpetosiphon gulosus NBRC 112829.</title>
        <authorList>
            <person name="Ichikawa N."/>
            <person name="Katano-Makiyama Y."/>
            <person name="Hidaka K."/>
        </authorList>
    </citation>
    <scope>NUCLEOTIDE SEQUENCE [LARGE SCALE GENOMIC DNA]</scope>
    <source>
        <strain evidence="2 3">NBRC 112829</strain>
    </source>
</reference>
<accession>A0ABP9X9N5</accession>
<comment type="cofactor">
    <cofactor evidence="1">
        <name>Mg(2+)</name>
        <dbReference type="ChEBI" id="CHEBI:18420"/>
    </cofactor>
</comment>
<dbReference type="InterPro" id="IPR008949">
    <property type="entry name" value="Isoprenoid_synthase_dom_sf"/>
</dbReference>
<dbReference type="EMBL" id="BAABRU010000066">
    <property type="protein sequence ID" value="GAA5531576.1"/>
    <property type="molecule type" value="Genomic_DNA"/>
</dbReference>
<organism evidence="2 3">
    <name type="scientific">Herpetosiphon gulosus</name>
    <dbReference type="NCBI Taxonomy" id="1973496"/>
    <lineage>
        <taxon>Bacteria</taxon>
        <taxon>Bacillati</taxon>
        <taxon>Chloroflexota</taxon>
        <taxon>Chloroflexia</taxon>
        <taxon>Herpetosiphonales</taxon>
        <taxon>Herpetosiphonaceae</taxon>
        <taxon>Herpetosiphon</taxon>
    </lineage>
</organism>
<dbReference type="Gene3D" id="1.10.600.10">
    <property type="entry name" value="Farnesyl Diphosphate Synthase"/>
    <property type="match status" value="1"/>
</dbReference>
<proteinExistence type="inferred from homology"/>
<keyword evidence="3" id="KW-1185">Reference proteome</keyword>